<dbReference type="AlphaFoldDB" id="A0AB33V805"/>
<evidence type="ECO:0000313" key="2">
    <source>
        <dbReference type="Proteomes" id="UP000005933"/>
    </source>
</evidence>
<name>A0AB33V805_RALSU</name>
<proteinExistence type="predicted"/>
<sequence>MRRGWSTGLCATQPRHPRSRVSCIRAVAAGPLRRRAAQQCHAQPSRAAMARGMDRYITVSPSIAPLMRATLPSAGDTRGVTGVACTAGREPSAVRIGADACRPMPHDTGSRQSPAECECLSGRLVFAARGD</sequence>
<comment type="caution">
    <text evidence="1">The sequence shown here is derived from an EMBL/GenBank/DDBJ whole genome shotgun (WGS) entry which is preliminary data.</text>
</comment>
<dbReference type="EMBL" id="AAKL01000070">
    <property type="protein sequence ID" value="EAP71018.1"/>
    <property type="molecule type" value="Genomic_DNA"/>
</dbReference>
<protein>
    <submittedName>
        <fullName evidence="1">Uncharacterized protein</fullName>
    </submittedName>
</protein>
<organism evidence="1 2">
    <name type="scientific">Ralstonia solanacearum (strain UW551)</name>
    <dbReference type="NCBI Taxonomy" id="342110"/>
    <lineage>
        <taxon>Bacteria</taxon>
        <taxon>Pseudomonadati</taxon>
        <taxon>Pseudomonadota</taxon>
        <taxon>Betaproteobacteria</taxon>
        <taxon>Burkholderiales</taxon>
        <taxon>Burkholderiaceae</taxon>
        <taxon>Ralstonia</taxon>
        <taxon>Ralstonia solanacearum species complex</taxon>
    </lineage>
</organism>
<evidence type="ECO:0000313" key="1">
    <source>
        <dbReference type="EMBL" id="EAP71018.1"/>
    </source>
</evidence>
<dbReference type="Proteomes" id="UP000005933">
    <property type="component" value="Unassembled WGS sequence"/>
</dbReference>
<reference evidence="1 2" key="1">
    <citation type="journal article" date="2006" name="Mol. Plant Microbe Interact.">
        <title>Identification of open reading frames unique to a select agent: Ralstonia solanacearum race 3 biovar 2.</title>
        <authorList>
            <person name="Gabriel D.W."/>
            <person name="Allen C."/>
            <person name="Schell M."/>
            <person name="Denny T.P."/>
            <person name="Greenberg J.T."/>
            <person name="Duan Y.P."/>
            <person name="Flores-Cruz Z."/>
            <person name="Huang Q."/>
            <person name="Clifford J.M."/>
            <person name="Presting G."/>
            <person name="Gonzalez E.T."/>
            <person name="Reddy J."/>
            <person name="Elphinstone J."/>
            <person name="Swanson J."/>
            <person name="Yao J."/>
            <person name="Mulholland V."/>
            <person name="Liu L."/>
            <person name="Farmerie W."/>
            <person name="Patnaikuni M."/>
            <person name="Balogh B."/>
            <person name="Norman D."/>
            <person name="Alvarez A."/>
            <person name="Castillo J.A."/>
            <person name="Jones J."/>
            <person name="Saddler G."/>
            <person name="Walunas T."/>
            <person name="Zhukov A."/>
            <person name="Mikhailova N."/>
        </authorList>
    </citation>
    <scope>NUCLEOTIDE SEQUENCE [LARGE SCALE GENOMIC DNA]</scope>
    <source>
        <strain evidence="1 2">UW551</strain>
    </source>
</reference>
<accession>A0AB33V805</accession>
<gene>
    <name evidence="1" type="ORF">RRSL_00758</name>
</gene>